<accession>A0A7W4VUK3</accession>
<feature type="domain" description="DUF4350" evidence="2">
    <location>
        <begin position="36"/>
        <end position="201"/>
    </location>
</feature>
<evidence type="ECO:0000256" key="1">
    <source>
        <dbReference type="SAM" id="Phobius"/>
    </source>
</evidence>
<evidence type="ECO:0000313" key="4">
    <source>
        <dbReference type="Proteomes" id="UP000589626"/>
    </source>
</evidence>
<organism evidence="3 4">
    <name type="scientific">Nocardioides soli</name>
    <dbReference type="NCBI Taxonomy" id="1036020"/>
    <lineage>
        <taxon>Bacteria</taxon>
        <taxon>Bacillati</taxon>
        <taxon>Actinomycetota</taxon>
        <taxon>Actinomycetes</taxon>
        <taxon>Propionibacteriales</taxon>
        <taxon>Nocardioidaceae</taxon>
        <taxon>Nocardioides</taxon>
    </lineage>
</organism>
<dbReference type="Proteomes" id="UP000589626">
    <property type="component" value="Unassembled WGS sequence"/>
</dbReference>
<proteinExistence type="predicted"/>
<dbReference type="InterPro" id="IPR025646">
    <property type="entry name" value="DUF4350"/>
</dbReference>
<feature type="transmembrane region" description="Helical" evidence="1">
    <location>
        <begin position="7"/>
        <end position="26"/>
    </location>
</feature>
<evidence type="ECO:0000313" key="3">
    <source>
        <dbReference type="EMBL" id="MBB3042053.1"/>
    </source>
</evidence>
<dbReference type="RefSeq" id="WP_183591883.1">
    <property type="nucleotide sequence ID" value="NZ_JACHWR010000001.1"/>
</dbReference>
<dbReference type="AlphaFoldDB" id="A0A7W4VUK3"/>
<gene>
    <name evidence="3" type="ORF">FHU40_001854</name>
</gene>
<protein>
    <recommendedName>
        <fullName evidence="2">DUF4350 domain-containing protein</fullName>
    </recommendedName>
</protein>
<sequence>MSRHRATLAIGVGLVAAVVVVLLIGGGGHRSGFLDPDNPDPAGGRALARVLEDQGVDVTVARDADHLERTETGPDTTVVVTSTDRLGTSTAERLLDHAGGARVVLVEAEPGLADVLGVPAPTRIAPDRAIVADCADPAYADLAVAVDLALAYPGPGCFPTGDGAALLAEPRPGLVLLGAGHALSNDQVLRADNAALALRLLGGSDRLVWYVPSLEDLRAGDGVSLSSLLPDWLRPGLLLVAVATLALLLWRSRRLGPLAVEPLPVTVKAIETTRSRGRLYRRAGDRAHAAEVLRAAARVRTAERLRLGSGPDPVALVRDLARHTGRPQAEIDALLGPHAPPPATDHDLITLADRLAELDREVRRP</sequence>
<keyword evidence="1" id="KW-0472">Membrane</keyword>
<reference evidence="3 4" key="1">
    <citation type="submission" date="2020-08" db="EMBL/GenBank/DDBJ databases">
        <title>Sequencing the genomes of 1000 actinobacteria strains.</title>
        <authorList>
            <person name="Klenk H.-P."/>
        </authorList>
    </citation>
    <scope>NUCLEOTIDE SEQUENCE [LARGE SCALE GENOMIC DNA]</scope>
    <source>
        <strain evidence="3 4">DSM 105498</strain>
    </source>
</reference>
<comment type="caution">
    <text evidence="3">The sequence shown here is derived from an EMBL/GenBank/DDBJ whole genome shotgun (WGS) entry which is preliminary data.</text>
</comment>
<dbReference type="EMBL" id="JACHWR010000001">
    <property type="protein sequence ID" value="MBB3042053.1"/>
    <property type="molecule type" value="Genomic_DNA"/>
</dbReference>
<keyword evidence="1" id="KW-1133">Transmembrane helix</keyword>
<name>A0A7W4VUK3_9ACTN</name>
<dbReference type="Pfam" id="PF14258">
    <property type="entry name" value="DUF4350"/>
    <property type="match status" value="1"/>
</dbReference>
<evidence type="ECO:0000259" key="2">
    <source>
        <dbReference type="Pfam" id="PF14258"/>
    </source>
</evidence>
<keyword evidence="4" id="KW-1185">Reference proteome</keyword>
<keyword evidence="1" id="KW-0812">Transmembrane</keyword>